<proteinExistence type="predicted"/>
<evidence type="ECO:0000313" key="2">
    <source>
        <dbReference type="Proteomes" id="UP001231649"/>
    </source>
</evidence>
<name>A0ACC2QIW6_9NEOP</name>
<protein>
    <submittedName>
        <fullName evidence="1">Uncharacterized protein</fullName>
    </submittedName>
</protein>
<dbReference type="Proteomes" id="UP001231649">
    <property type="component" value="Chromosome 17"/>
</dbReference>
<keyword evidence="2" id="KW-1185">Reference proteome</keyword>
<comment type="caution">
    <text evidence="1">The sequence shown here is derived from an EMBL/GenBank/DDBJ whole genome shotgun (WGS) entry which is preliminary data.</text>
</comment>
<sequence length="730" mass="81329">MSSQQSSISTSRKTAAGVSTNLRKKILKNTTKSVVSEKAAHPSEPPQYTVPVPKASSEPLAAGSEVSACTTHISDTTPSGTEAREVIPCRVSETVINWEQCGISPPRQIISDDESSVASSAGHLNRLERQSILYRTPRRGTGVEMDLATREANDLLQRGKDALESAGKMKRECKVTAHECLQGLYETVLSLADSRARHKFNLEKERSRHAQELVRVERAHTRDVMTLKTELSLMRTDLTDTKKEAKGIRDWLGHETLEAFKSLKEVREEVKLASFKNSKEHEQTRVDIMKTPGDPKGELLSGGLFRLESQVTSISNQLDVLRQEMEKLKSDPTQPGQDLSQTSEAGKDILTNTRFDEEMERMRVHIQEMLTKSAPSPPLTHSREDLHNHLKPIAERLDLVSADIRVLRDKEPPTQIIATPNLDAELAVVEVKQHLQNIEKGVAELGKVDRQPQQQQGPKTFAQVVKIPKPPPKPNQLLPNHTLIISSTDPKHTGDNVIERIKAALDFKTTGAKVDAVRKARNQKVILRCASKADLNLVRDQFKKNEGLKVQESKPQNPLVCVKGVLSSYSNGEIVDLLLAQNKHLLQDVAVNDQTARVRYRKRARNPHECHPVLELSPKMWLIFTQAQRVHVGIKRCSVVDQSPLVQCTKCLGYGHNRSVCGAAKESCFFCSGAHDGRDCQDRAEGKEPTCINCKGAQKKGSDLAHTAFSEDCQERQKWDGIARSRVSYC</sequence>
<evidence type="ECO:0000313" key="1">
    <source>
        <dbReference type="EMBL" id="KAJ8715028.1"/>
    </source>
</evidence>
<dbReference type="EMBL" id="CM056793">
    <property type="protein sequence ID" value="KAJ8715028.1"/>
    <property type="molecule type" value="Genomic_DNA"/>
</dbReference>
<organism evidence="1 2">
    <name type="scientific">Mythimna loreyi</name>
    <dbReference type="NCBI Taxonomy" id="667449"/>
    <lineage>
        <taxon>Eukaryota</taxon>
        <taxon>Metazoa</taxon>
        <taxon>Ecdysozoa</taxon>
        <taxon>Arthropoda</taxon>
        <taxon>Hexapoda</taxon>
        <taxon>Insecta</taxon>
        <taxon>Pterygota</taxon>
        <taxon>Neoptera</taxon>
        <taxon>Endopterygota</taxon>
        <taxon>Lepidoptera</taxon>
        <taxon>Glossata</taxon>
        <taxon>Ditrysia</taxon>
        <taxon>Noctuoidea</taxon>
        <taxon>Noctuidae</taxon>
        <taxon>Noctuinae</taxon>
        <taxon>Hadenini</taxon>
        <taxon>Mythimna</taxon>
    </lineage>
</organism>
<reference evidence="1" key="1">
    <citation type="submission" date="2023-03" db="EMBL/GenBank/DDBJ databases">
        <title>Chromosome-level genomes of two armyworms, Mythimna separata and Mythimna loreyi, provide insights into the biosynthesis and reception of sex pheromones.</title>
        <authorList>
            <person name="Zhao H."/>
        </authorList>
    </citation>
    <scope>NUCLEOTIDE SEQUENCE</scope>
    <source>
        <strain evidence="1">BeijingLab</strain>
    </source>
</reference>
<accession>A0ACC2QIW6</accession>
<gene>
    <name evidence="1" type="ORF">PYW08_005009</name>
</gene>